<dbReference type="SUPFAM" id="SSF55347">
    <property type="entry name" value="Glyceraldehyde-3-phosphate dehydrogenase-like, C-terminal domain"/>
    <property type="match status" value="1"/>
</dbReference>
<dbReference type="Pfam" id="PF22725">
    <property type="entry name" value="GFO_IDH_MocA_C3"/>
    <property type="match status" value="1"/>
</dbReference>
<dbReference type="AlphaFoldDB" id="A0A239A0M0"/>
<dbReference type="InterPro" id="IPR000683">
    <property type="entry name" value="Gfo/Idh/MocA-like_OxRdtase_N"/>
</dbReference>
<feature type="domain" description="GFO/IDH/MocA-like oxidoreductase" evidence="3">
    <location>
        <begin position="153"/>
        <end position="283"/>
    </location>
</feature>
<dbReference type="Gene3D" id="3.40.50.720">
    <property type="entry name" value="NAD(P)-binding Rossmann-like Domain"/>
    <property type="match status" value="1"/>
</dbReference>
<dbReference type="PANTHER" id="PTHR43818">
    <property type="entry name" value="BCDNA.GH03377"/>
    <property type="match status" value="1"/>
</dbReference>
<reference evidence="4 5" key="1">
    <citation type="submission" date="2017-06" db="EMBL/GenBank/DDBJ databases">
        <authorList>
            <person name="Kim H.J."/>
            <person name="Triplett B.A."/>
        </authorList>
    </citation>
    <scope>NUCLEOTIDE SEQUENCE [LARGE SCALE GENOMIC DNA]</scope>
    <source>
        <strain evidence="4 5">CGMCC 4.1858</strain>
    </source>
</reference>
<protein>
    <submittedName>
        <fullName evidence="4">Predicted dehydrogenase</fullName>
    </submittedName>
</protein>
<keyword evidence="5" id="KW-1185">Reference proteome</keyword>
<gene>
    <name evidence="4" type="ORF">SAMN05216252_101697</name>
</gene>
<dbReference type="EMBL" id="FZOF01000001">
    <property type="protein sequence ID" value="SNR89090.1"/>
    <property type="molecule type" value="Genomic_DNA"/>
</dbReference>
<evidence type="ECO:0000259" key="3">
    <source>
        <dbReference type="Pfam" id="PF22725"/>
    </source>
</evidence>
<sequence>MRDASPRPAGGGPPVAPSGAAPVPVVLAGARGHGAWHLENLRRLSATGLVRLAGICDTAALAPGEPAGFPEPARGTDLGELTARTGAGIVIVCTPIHTHTDLALAAAAQGAHVLLEKPPAPSYAAYERLVAGVEASGRACQIGFQSLGSHALAAVRALVADGAIGAVRGIGAAGNWVREEHYFRRAAWSGRRRVGTTDVVDGVLTNPLAHAVATALALDGSERAEDVGAIELELFRANAIEADDTSALRLRTARGTIVTVTATLCAERNTEPYVVVHGDRGRVTFWYKQDRVLLQRAGHGPQERRYGRTDLLENLVAHVRHGEDLLVPPRATGAFMKVVEAVRTAPDPVPLPPDAWRTEPGERSVRRVVTGVDAMVTAGAERLALLSEMGAPWAAAGGVVPR</sequence>
<evidence type="ECO:0000259" key="2">
    <source>
        <dbReference type="Pfam" id="PF01408"/>
    </source>
</evidence>
<dbReference type="Pfam" id="PF01408">
    <property type="entry name" value="GFO_IDH_MocA"/>
    <property type="match status" value="1"/>
</dbReference>
<accession>A0A239A0M0</accession>
<keyword evidence="1" id="KW-0560">Oxidoreductase</keyword>
<name>A0A239A0M0_9ACTN</name>
<dbReference type="SUPFAM" id="SSF51735">
    <property type="entry name" value="NAD(P)-binding Rossmann-fold domains"/>
    <property type="match status" value="1"/>
</dbReference>
<feature type="domain" description="Gfo/Idh/MocA-like oxidoreductase N-terminal" evidence="2">
    <location>
        <begin position="26"/>
        <end position="144"/>
    </location>
</feature>
<dbReference type="InterPro" id="IPR055170">
    <property type="entry name" value="GFO_IDH_MocA-like_dom"/>
</dbReference>
<evidence type="ECO:0000256" key="1">
    <source>
        <dbReference type="ARBA" id="ARBA00023002"/>
    </source>
</evidence>
<dbReference type="InterPro" id="IPR050463">
    <property type="entry name" value="Gfo/Idh/MocA_oxidrdct_glycsds"/>
</dbReference>
<dbReference type="Gene3D" id="3.30.360.10">
    <property type="entry name" value="Dihydrodipicolinate Reductase, domain 2"/>
    <property type="match status" value="1"/>
</dbReference>
<dbReference type="Proteomes" id="UP000198280">
    <property type="component" value="Unassembled WGS sequence"/>
</dbReference>
<evidence type="ECO:0000313" key="5">
    <source>
        <dbReference type="Proteomes" id="UP000198280"/>
    </source>
</evidence>
<dbReference type="GO" id="GO:0016491">
    <property type="term" value="F:oxidoreductase activity"/>
    <property type="evidence" value="ECO:0007669"/>
    <property type="project" value="UniProtKB-KW"/>
</dbReference>
<dbReference type="GO" id="GO:0000166">
    <property type="term" value="F:nucleotide binding"/>
    <property type="evidence" value="ECO:0007669"/>
    <property type="project" value="InterPro"/>
</dbReference>
<proteinExistence type="predicted"/>
<dbReference type="PANTHER" id="PTHR43818:SF11">
    <property type="entry name" value="BCDNA.GH03377"/>
    <property type="match status" value="1"/>
</dbReference>
<organism evidence="4 5">
    <name type="scientific">Actinacidiphila glaucinigra</name>
    <dbReference type="NCBI Taxonomy" id="235986"/>
    <lineage>
        <taxon>Bacteria</taxon>
        <taxon>Bacillati</taxon>
        <taxon>Actinomycetota</taxon>
        <taxon>Actinomycetes</taxon>
        <taxon>Kitasatosporales</taxon>
        <taxon>Streptomycetaceae</taxon>
        <taxon>Actinacidiphila</taxon>
    </lineage>
</organism>
<dbReference type="InterPro" id="IPR036291">
    <property type="entry name" value="NAD(P)-bd_dom_sf"/>
</dbReference>
<evidence type="ECO:0000313" key="4">
    <source>
        <dbReference type="EMBL" id="SNR89090.1"/>
    </source>
</evidence>